<dbReference type="SMART" id="SM00460">
    <property type="entry name" value="TGc"/>
    <property type="match status" value="1"/>
</dbReference>
<keyword evidence="2" id="KW-0812">Transmembrane</keyword>
<gene>
    <name evidence="4" type="ORF">GCM10010124_18410</name>
</gene>
<feature type="transmembrane region" description="Helical" evidence="2">
    <location>
        <begin position="56"/>
        <end position="75"/>
    </location>
</feature>
<proteinExistence type="predicted"/>
<name>A0A8J3BQH7_9ACTN</name>
<sequence length="801" mass="84501">MSAPRRLSVVAGAATLLGAAPLWSLFATPSWAFHALVAVALTAAASALATRLGGAWWLRVPLLLAGLAVALTLLFPSGGELLRVLPTADTLRGFAALAAAVPEALRTHAIAVPDLPPLLLLSTAGVGATAVLVDLLAVGLRRPALAGLPLLVVYAVPVAIHADSAPRAPFAVGALGFLWLLVADNLSRVRAFGRRFRGDGSSVDAWEPSPLGASARRLGVVGVAAAVLVPLAVPGLSVGVLSPRAAGPGAGRGSGRAVDLFADLSGRLNQPQVEELARFRTTDPDPGYLRFAVADALDEQGFRAAGWSGLPIDQATLPVSHGEERYRAQVTLSKRFSMRMLPVYQGLARTDLDGAWQYDAERGTVFSTVASGAGRRYEFGFTREAPEARQLRRVPPLAPDDPLRRWTEVPRNDRVAQLVADLTRGARTDYDKVDRLRRHFDPANGYRYDLRTEPGTTGAAITDFLDRKVGFCQQYAAALAWLARAAGVPARVAIGFTLGNDNRDGERILTNRNLHAWTEIFFPDAGWLPFDATPPASIVGGVSPRYAPRDVDVSPTRPAPGSDSGAGPAGPAPTGAPDRRPGRDIDAGAPGAAPAAAGGDRRSWLWLLALPLLAVAALPALRRRQVRRRRVAAPRAGRAGGAARLGGRPAWEPEDGWRARAHAAWAELTDTLADYRVPAGGNDTPRQQADRVAVDLALPAAARAQVRELAAAEERARYARTAGGAGDPAAALRAVRQACAARASRLDRVAAVVLPRSVLRRTRAALDGRAARAREAVDRWRGEGGRGGDLRLGDASAARDG</sequence>
<dbReference type="InterPro" id="IPR002931">
    <property type="entry name" value="Transglutaminase-like"/>
</dbReference>
<dbReference type="Proteomes" id="UP000662200">
    <property type="component" value="Unassembled WGS sequence"/>
</dbReference>
<keyword evidence="2" id="KW-0472">Membrane</keyword>
<protein>
    <recommendedName>
        <fullName evidence="3">Transglutaminase-like domain-containing protein</fullName>
    </recommendedName>
</protein>
<dbReference type="AlphaFoldDB" id="A0A8J3BQH7"/>
<feature type="transmembrane region" description="Helical" evidence="2">
    <location>
        <begin position="118"/>
        <end position="137"/>
    </location>
</feature>
<dbReference type="Gene3D" id="3.10.620.30">
    <property type="match status" value="1"/>
</dbReference>
<feature type="transmembrane region" description="Helical" evidence="2">
    <location>
        <begin position="31"/>
        <end position="49"/>
    </location>
</feature>
<dbReference type="EMBL" id="BMQC01000005">
    <property type="protein sequence ID" value="GGK26116.1"/>
    <property type="molecule type" value="Genomic_DNA"/>
</dbReference>
<feature type="region of interest" description="Disordered" evidence="1">
    <location>
        <begin position="774"/>
        <end position="801"/>
    </location>
</feature>
<feature type="transmembrane region" description="Helical" evidence="2">
    <location>
        <begin position="168"/>
        <end position="187"/>
    </location>
</feature>
<organism evidence="4 5">
    <name type="scientific">Pilimelia terevasa</name>
    <dbReference type="NCBI Taxonomy" id="53372"/>
    <lineage>
        <taxon>Bacteria</taxon>
        <taxon>Bacillati</taxon>
        <taxon>Actinomycetota</taxon>
        <taxon>Actinomycetes</taxon>
        <taxon>Micromonosporales</taxon>
        <taxon>Micromonosporaceae</taxon>
        <taxon>Pilimelia</taxon>
    </lineage>
</organism>
<feature type="domain" description="Transglutaminase-like" evidence="3">
    <location>
        <begin position="464"/>
        <end position="534"/>
    </location>
</feature>
<reference evidence="4" key="1">
    <citation type="journal article" date="2014" name="Int. J. Syst. Evol. Microbiol.">
        <title>Complete genome sequence of Corynebacterium casei LMG S-19264T (=DSM 44701T), isolated from a smear-ripened cheese.</title>
        <authorList>
            <consortium name="US DOE Joint Genome Institute (JGI-PGF)"/>
            <person name="Walter F."/>
            <person name="Albersmeier A."/>
            <person name="Kalinowski J."/>
            <person name="Ruckert C."/>
        </authorList>
    </citation>
    <scope>NUCLEOTIDE SEQUENCE</scope>
    <source>
        <strain evidence="4">JCM 3091</strain>
    </source>
</reference>
<evidence type="ECO:0000313" key="5">
    <source>
        <dbReference type="Proteomes" id="UP000662200"/>
    </source>
</evidence>
<keyword evidence="2" id="KW-1133">Transmembrane helix</keyword>
<feature type="transmembrane region" description="Helical" evidence="2">
    <location>
        <begin position="604"/>
        <end position="621"/>
    </location>
</feature>
<feature type="compositionally biased region" description="Basic and acidic residues" evidence="1">
    <location>
        <begin position="577"/>
        <end position="586"/>
    </location>
</feature>
<dbReference type="RefSeq" id="WP_189113803.1">
    <property type="nucleotide sequence ID" value="NZ_BMQC01000005.1"/>
</dbReference>
<dbReference type="Pfam" id="PF01841">
    <property type="entry name" value="Transglut_core"/>
    <property type="match status" value="1"/>
</dbReference>
<dbReference type="InterPro" id="IPR021878">
    <property type="entry name" value="TgpA_N"/>
</dbReference>
<dbReference type="SUPFAM" id="SSF54001">
    <property type="entry name" value="Cysteine proteinases"/>
    <property type="match status" value="1"/>
</dbReference>
<evidence type="ECO:0000256" key="1">
    <source>
        <dbReference type="SAM" id="MobiDB-lite"/>
    </source>
</evidence>
<reference evidence="4" key="2">
    <citation type="submission" date="2020-09" db="EMBL/GenBank/DDBJ databases">
        <authorList>
            <person name="Sun Q."/>
            <person name="Ohkuma M."/>
        </authorList>
    </citation>
    <scope>NUCLEOTIDE SEQUENCE</scope>
    <source>
        <strain evidence="4">JCM 3091</strain>
    </source>
</reference>
<feature type="region of interest" description="Disordered" evidence="1">
    <location>
        <begin position="548"/>
        <end position="596"/>
    </location>
</feature>
<dbReference type="Pfam" id="PF11992">
    <property type="entry name" value="TgpA_N"/>
    <property type="match status" value="1"/>
</dbReference>
<dbReference type="PANTHER" id="PTHR42736">
    <property type="entry name" value="PROTEIN-GLUTAMINE GAMMA-GLUTAMYLTRANSFERASE"/>
    <property type="match status" value="1"/>
</dbReference>
<feature type="transmembrane region" description="Helical" evidence="2">
    <location>
        <begin position="144"/>
        <end position="162"/>
    </location>
</feature>
<evidence type="ECO:0000256" key="2">
    <source>
        <dbReference type="SAM" id="Phobius"/>
    </source>
</evidence>
<accession>A0A8J3BQH7</accession>
<evidence type="ECO:0000313" key="4">
    <source>
        <dbReference type="EMBL" id="GGK26116.1"/>
    </source>
</evidence>
<feature type="transmembrane region" description="Helical" evidence="2">
    <location>
        <begin position="218"/>
        <end position="241"/>
    </location>
</feature>
<dbReference type="InterPro" id="IPR052901">
    <property type="entry name" value="Bact_TGase-like"/>
</dbReference>
<keyword evidence="5" id="KW-1185">Reference proteome</keyword>
<dbReference type="PANTHER" id="PTHR42736:SF1">
    <property type="entry name" value="PROTEIN-GLUTAMINE GAMMA-GLUTAMYLTRANSFERASE"/>
    <property type="match status" value="1"/>
</dbReference>
<evidence type="ECO:0000259" key="3">
    <source>
        <dbReference type="SMART" id="SM00460"/>
    </source>
</evidence>
<dbReference type="InterPro" id="IPR038765">
    <property type="entry name" value="Papain-like_cys_pep_sf"/>
</dbReference>
<feature type="compositionally biased region" description="Low complexity" evidence="1">
    <location>
        <begin position="587"/>
        <end position="596"/>
    </location>
</feature>
<comment type="caution">
    <text evidence="4">The sequence shown here is derived from an EMBL/GenBank/DDBJ whole genome shotgun (WGS) entry which is preliminary data.</text>
</comment>